<dbReference type="GO" id="GO:0000155">
    <property type="term" value="F:phosphorelay sensor kinase activity"/>
    <property type="evidence" value="ECO:0007669"/>
    <property type="project" value="InterPro"/>
</dbReference>
<keyword evidence="5" id="KW-0808">Transferase</keyword>
<dbReference type="RefSeq" id="WP_074460969.1">
    <property type="nucleotide sequence ID" value="NZ_FMUR01000003.1"/>
</dbReference>
<dbReference type="InterPro" id="IPR003594">
    <property type="entry name" value="HATPase_dom"/>
</dbReference>
<organism evidence="11 12">
    <name type="scientific">Butyrivibrio hungatei</name>
    <dbReference type="NCBI Taxonomy" id="185008"/>
    <lineage>
        <taxon>Bacteria</taxon>
        <taxon>Bacillati</taxon>
        <taxon>Bacillota</taxon>
        <taxon>Clostridia</taxon>
        <taxon>Lachnospirales</taxon>
        <taxon>Lachnospiraceae</taxon>
        <taxon>Butyrivibrio</taxon>
    </lineage>
</organism>
<proteinExistence type="predicted"/>
<evidence type="ECO:0000256" key="5">
    <source>
        <dbReference type="ARBA" id="ARBA00022679"/>
    </source>
</evidence>
<dbReference type="Pfam" id="PF02518">
    <property type="entry name" value="HATPase_c"/>
    <property type="match status" value="1"/>
</dbReference>
<dbReference type="PROSITE" id="PS50885">
    <property type="entry name" value="HAMP"/>
    <property type="match status" value="1"/>
</dbReference>
<dbReference type="Gene3D" id="6.10.340.10">
    <property type="match status" value="1"/>
</dbReference>
<keyword evidence="8" id="KW-0472">Membrane</keyword>
<keyword evidence="6" id="KW-0418">Kinase</keyword>
<evidence type="ECO:0000259" key="10">
    <source>
        <dbReference type="PROSITE" id="PS50885"/>
    </source>
</evidence>
<dbReference type="Gene3D" id="3.30.565.10">
    <property type="entry name" value="Histidine kinase-like ATPase, C-terminal domain"/>
    <property type="match status" value="1"/>
</dbReference>
<dbReference type="PROSITE" id="PS50109">
    <property type="entry name" value="HIS_KIN"/>
    <property type="match status" value="1"/>
</dbReference>
<sequence length="493" mass="56729">MNRFLDRPLQNKIVSICVFSNIIIFVVNIFLLLGINSMSTEMEMVYQDNRHLNRLSDALGNVQDSMTEYLRSKTSDSLKTYFSSAETFSNLTSELDDRVTDLSFGRMERNIRNMSQNYLNEVSLTIEAKRGRNVEKYRTYYESATELYNYINEYITSLNLELFVSNSQHYSELTELFGNYEFVSFIVITIVMGGNIIIIMNLVSTIVQPLKKLADSANEVAEGNFDAELLEIAYNDEIGIVSNAFNKMVISIKQYIERLRMSIEKERYMQERELMMESHLKDARLKYLQAQINPHFLFNTLNAGAQLAMMEGADRTYEYVQTVADFFRYNVKGKKTEVTIGEEVTLVDNYIRILNVRFSGDIGYEKQVDKRLLGAPMPNMILQPIVENAVNHGIREMGDKGKITLRVYREDDNICISIGDNGKGISPENIDKILSGNWERKENQNDNNGIGMDNVISRLRLFSENDNAVEIRSEGENKGCEVIIRLPFNEKEE</sequence>
<dbReference type="PANTHER" id="PTHR34220:SF9">
    <property type="entry name" value="SIGNAL TRANSDUCTION HISTIDINE KINASE INTERNAL REGION DOMAIN-CONTAINING PROTEIN"/>
    <property type="match status" value="1"/>
</dbReference>
<dbReference type="GO" id="GO:0016020">
    <property type="term" value="C:membrane"/>
    <property type="evidence" value="ECO:0007669"/>
    <property type="project" value="UniProtKB-SubCell"/>
</dbReference>
<evidence type="ECO:0000256" key="8">
    <source>
        <dbReference type="SAM" id="Phobius"/>
    </source>
</evidence>
<evidence type="ECO:0000256" key="6">
    <source>
        <dbReference type="ARBA" id="ARBA00022777"/>
    </source>
</evidence>
<dbReference type="InterPro" id="IPR005467">
    <property type="entry name" value="His_kinase_dom"/>
</dbReference>
<name>A0A1G5ABU6_9FIRM</name>
<evidence type="ECO:0000256" key="7">
    <source>
        <dbReference type="ARBA" id="ARBA00023012"/>
    </source>
</evidence>
<keyword evidence="8" id="KW-1133">Transmembrane helix</keyword>
<keyword evidence="8" id="KW-0812">Transmembrane</keyword>
<protein>
    <recommendedName>
        <fullName evidence="3">histidine kinase</fullName>
        <ecNumber evidence="3">2.7.13.3</ecNumber>
    </recommendedName>
</protein>
<comment type="subcellular location">
    <subcellularLocation>
        <location evidence="2">Membrane</location>
    </subcellularLocation>
</comment>
<dbReference type="Pfam" id="PF00672">
    <property type="entry name" value="HAMP"/>
    <property type="match status" value="1"/>
</dbReference>
<evidence type="ECO:0000256" key="4">
    <source>
        <dbReference type="ARBA" id="ARBA00022553"/>
    </source>
</evidence>
<dbReference type="SMART" id="SM00387">
    <property type="entry name" value="HATPase_c"/>
    <property type="match status" value="1"/>
</dbReference>
<feature type="domain" description="HAMP" evidence="10">
    <location>
        <begin position="204"/>
        <end position="257"/>
    </location>
</feature>
<evidence type="ECO:0000256" key="1">
    <source>
        <dbReference type="ARBA" id="ARBA00000085"/>
    </source>
</evidence>
<evidence type="ECO:0000256" key="2">
    <source>
        <dbReference type="ARBA" id="ARBA00004370"/>
    </source>
</evidence>
<dbReference type="PANTHER" id="PTHR34220">
    <property type="entry name" value="SENSOR HISTIDINE KINASE YPDA"/>
    <property type="match status" value="1"/>
</dbReference>
<dbReference type="InterPro" id="IPR010559">
    <property type="entry name" value="Sig_transdc_His_kin_internal"/>
</dbReference>
<accession>A0A1G5ABU6</accession>
<feature type="domain" description="Histidine kinase" evidence="9">
    <location>
        <begin position="382"/>
        <end position="490"/>
    </location>
</feature>
<keyword evidence="12" id="KW-1185">Reference proteome</keyword>
<dbReference type="Proteomes" id="UP000183047">
    <property type="component" value="Unassembled WGS sequence"/>
</dbReference>
<keyword evidence="4" id="KW-0597">Phosphoprotein</keyword>
<dbReference type="SUPFAM" id="SSF55874">
    <property type="entry name" value="ATPase domain of HSP90 chaperone/DNA topoisomerase II/histidine kinase"/>
    <property type="match status" value="1"/>
</dbReference>
<dbReference type="OrthoDB" id="9809348at2"/>
<evidence type="ECO:0000259" key="9">
    <source>
        <dbReference type="PROSITE" id="PS50109"/>
    </source>
</evidence>
<feature type="transmembrane region" description="Helical" evidence="8">
    <location>
        <begin position="182"/>
        <end position="203"/>
    </location>
</feature>
<reference evidence="12" key="1">
    <citation type="submission" date="2016-10" db="EMBL/GenBank/DDBJ databases">
        <authorList>
            <person name="Varghese N."/>
            <person name="Submissions S."/>
        </authorList>
    </citation>
    <scope>NUCLEOTIDE SEQUENCE [LARGE SCALE GENOMIC DNA]</scope>
    <source>
        <strain evidence="12">XBD2006</strain>
    </source>
</reference>
<evidence type="ECO:0000313" key="11">
    <source>
        <dbReference type="EMBL" id="SCX75336.1"/>
    </source>
</evidence>
<dbReference type="Pfam" id="PF06580">
    <property type="entry name" value="His_kinase"/>
    <property type="match status" value="1"/>
</dbReference>
<dbReference type="EC" id="2.7.13.3" evidence="3"/>
<gene>
    <name evidence="11" type="ORF">SAMN02910451_00088</name>
</gene>
<dbReference type="SUPFAM" id="SSF158472">
    <property type="entry name" value="HAMP domain-like"/>
    <property type="match status" value="1"/>
</dbReference>
<dbReference type="InterPro" id="IPR003660">
    <property type="entry name" value="HAMP_dom"/>
</dbReference>
<dbReference type="EMBL" id="FMUR01000003">
    <property type="protein sequence ID" value="SCX75336.1"/>
    <property type="molecule type" value="Genomic_DNA"/>
</dbReference>
<dbReference type="AlphaFoldDB" id="A0A1G5ABU6"/>
<keyword evidence="7" id="KW-0902">Two-component regulatory system</keyword>
<evidence type="ECO:0000256" key="3">
    <source>
        <dbReference type="ARBA" id="ARBA00012438"/>
    </source>
</evidence>
<dbReference type="InterPro" id="IPR036890">
    <property type="entry name" value="HATPase_C_sf"/>
</dbReference>
<dbReference type="SMART" id="SM00304">
    <property type="entry name" value="HAMP"/>
    <property type="match status" value="1"/>
</dbReference>
<feature type="transmembrane region" description="Helical" evidence="8">
    <location>
        <begin position="12"/>
        <end position="35"/>
    </location>
</feature>
<comment type="catalytic activity">
    <reaction evidence="1">
        <text>ATP + protein L-histidine = ADP + protein N-phospho-L-histidine.</text>
        <dbReference type="EC" id="2.7.13.3"/>
    </reaction>
</comment>
<dbReference type="InterPro" id="IPR050640">
    <property type="entry name" value="Bact_2-comp_sensor_kinase"/>
</dbReference>
<evidence type="ECO:0000313" key="12">
    <source>
        <dbReference type="Proteomes" id="UP000183047"/>
    </source>
</evidence>
<dbReference type="CDD" id="cd06225">
    <property type="entry name" value="HAMP"/>
    <property type="match status" value="1"/>
</dbReference>